<feature type="compositionally biased region" description="Basic and acidic residues" evidence="1">
    <location>
        <begin position="103"/>
        <end position="119"/>
    </location>
</feature>
<evidence type="ECO:0008006" key="4">
    <source>
        <dbReference type="Google" id="ProtNLM"/>
    </source>
</evidence>
<feature type="compositionally biased region" description="Polar residues" evidence="1">
    <location>
        <begin position="453"/>
        <end position="464"/>
    </location>
</feature>
<proteinExistence type="predicted"/>
<reference evidence="3" key="1">
    <citation type="journal article" date="2019" name="Int. J. Syst. Evol. Microbiol.">
        <title>The Global Catalogue of Microorganisms (GCM) 10K type strain sequencing project: providing services to taxonomists for standard genome sequencing and annotation.</title>
        <authorList>
            <consortium name="The Broad Institute Genomics Platform"/>
            <consortium name="The Broad Institute Genome Sequencing Center for Infectious Disease"/>
            <person name="Wu L."/>
            <person name="Ma J."/>
        </authorList>
    </citation>
    <scope>NUCLEOTIDE SEQUENCE [LARGE SCALE GENOMIC DNA]</scope>
    <source>
        <strain evidence="3">JCM 16374</strain>
    </source>
</reference>
<feature type="region of interest" description="Disordered" evidence="1">
    <location>
        <begin position="85"/>
        <end position="151"/>
    </location>
</feature>
<keyword evidence="3" id="KW-1185">Reference proteome</keyword>
<gene>
    <name evidence="2" type="ORF">GCM10009864_71020</name>
</gene>
<feature type="region of interest" description="Disordered" evidence="1">
    <location>
        <begin position="445"/>
        <end position="464"/>
    </location>
</feature>
<accession>A0ABP6F962</accession>
<name>A0ABP6F962_9ACTN</name>
<feature type="region of interest" description="Disordered" evidence="1">
    <location>
        <begin position="834"/>
        <end position="893"/>
    </location>
</feature>
<feature type="compositionally biased region" description="Low complexity" evidence="1">
    <location>
        <begin position="861"/>
        <end position="873"/>
    </location>
</feature>
<feature type="compositionally biased region" description="Acidic residues" evidence="1">
    <location>
        <begin position="846"/>
        <end position="860"/>
    </location>
</feature>
<comment type="caution">
    <text evidence="2">The sequence shown here is derived from an EMBL/GenBank/DDBJ whole genome shotgun (WGS) entry which is preliminary data.</text>
</comment>
<organism evidence="2 3">
    <name type="scientific">Streptomyces lunalinharesii</name>
    <dbReference type="NCBI Taxonomy" id="333384"/>
    <lineage>
        <taxon>Bacteria</taxon>
        <taxon>Bacillati</taxon>
        <taxon>Actinomycetota</taxon>
        <taxon>Actinomycetes</taxon>
        <taxon>Kitasatosporales</taxon>
        <taxon>Streptomycetaceae</taxon>
        <taxon>Streptomyces</taxon>
    </lineage>
</organism>
<evidence type="ECO:0000313" key="3">
    <source>
        <dbReference type="Proteomes" id="UP001500994"/>
    </source>
</evidence>
<sequence>MRIPAAETAASFARIISALEQSGSRSAFTEQHRAKFSCPAHEGESSSLAIDYNSADRKTLVCCDSGCDTKDVLAGIGLRLPDLFDDAMPEGKATRRSALPSARRADSGTEGRKQVGDRRPVKKTKPATRSGRATAVASGEPIPGDVGQPNRKDEYALRHGELVKVTRKTDGEVAFDTVLGCAVRIVRVETENCGTDQADNPGLPQSVQDGQDEEVIEQQPTTGYVLELVHPKLIDQPVLMRVALKKFADGSWLSDLPWPNVYHRSTRGAVAQIAAAIRAVSEDIARVPVYKATGWRRHGEGWMWVHAGGGITADGHVPLRTEFLGRLSLLALPAPTDDRVRLRQAMEDALSIIDRTPAHVAAPLLGLAFRAPYMHCPSSISLYGLPGAFKTALGTITMRFFAPNLTRTHSLFSLSSSGSTVNAGPEVLWRMKDILMLADDSAPDKGVQDAARRTSTASRSQYNSEAKLRMRYRDGRPDLDEARGPRGSLVQTGEVLASADSAQQRMLTLEMRQGETDLAELQDMDRPEFRHSCAVLMASYIRWIARDYTTHLATVSALETQLANALNDYAGNRPSEHLGRIATGWYMMLRFLCETGITSADEAAWWWGKTWSALLDAADHERNLLEAQAMHTRVLDYLATALTGKQCHLVDGKGLCPADPSDPRDHTPALRYGWYAVDTVKDSEGKDGRKASGGRPVLKPGGVQLGVVTHVPDQTTGLVEERLWIDHKQATRIALRVASELGQDLNARDYDLTEALRQAQVIAVEWESTRGGRWVKVRRPMPGGRTRVWDMPASALGLNMPEKGDDGAPRKPRPAAPPAPTALFDLSELTTAPPVLAPPQVLPAPEEPEQEQEPEPEALAEPEPVPASEATSPVVTEEKAPAAEACVAPTPDRAPWPAPLSDTDPWRAAGAVVDVDGVYLPDGTVLDLPVPADQINAGTLARMAWDLGLGHGGSRRGVGPSKKWRPDVGVLFVHDALAAVLDLPDPDATVDDEDDDEDYGVDGGLQELRRHNNHPFLKRARDKGWSVEKWGLPTRIYRELPDGTTIGAMIEVSPWARTTAWGRHKGVEFLQDHPSPAVLASRIQRICDLGGISFRHSAGATSHDLLKAMRPERGGGRAAPLVRTEMPEFLRKRVKLYAGRSWVRGLTAGPDRPALTETEKAKTYILAFDQRASYLSIAGSTRFGRGKLTHLTGPDITFDPTLPGYWMAELPQWHLPGCFDLFGPRREGEPRPYVTPTLAAAQQQDIEFTVTEAWVWEQHDQTLEPWYKHLRDSIKSLPDAPETIDKPVRETVKAFYTQGVGKFASPALGGNPRKGIEPDILWRPDMNDTLLATQQAHLAKRIITIGETTGMWPLALMTDCLWYATDDPDFATAVPGLPLGPNLGHFKPHGAAHMTDVLAHLGSDRRAELIHPSLYTQPAEWEAGA</sequence>
<dbReference type="RefSeq" id="WP_344583516.1">
    <property type="nucleotide sequence ID" value="NZ_BAAARK010000040.1"/>
</dbReference>
<dbReference type="Proteomes" id="UP001500994">
    <property type="component" value="Unassembled WGS sequence"/>
</dbReference>
<evidence type="ECO:0000313" key="2">
    <source>
        <dbReference type="EMBL" id="GAA2687091.1"/>
    </source>
</evidence>
<feature type="region of interest" description="Disordered" evidence="1">
    <location>
        <begin position="796"/>
        <end position="821"/>
    </location>
</feature>
<evidence type="ECO:0000256" key="1">
    <source>
        <dbReference type="SAM" id="MobiDB-lite"/>
    </source>
</evidence>
<dbReference type="EMBL" id="BAAARK010000040">
    <property type="protein sequence ID" value="GAA2687091.1"/>
    <property type="molecule type" value="Genomic_DNA"/>
</dbReference>
<protein>
    <recommendedName>
        <fullName evidence="4">Telomere-binding protein</fullName>
    </recommendedName>
</protein>